<accession>A0ABR6CKR5</accession>
<evidence type="ECO:0000313" key="2">
    <source>
        <dbReference type="Proteomes" id="UP000626697"/>
    </source>
</evidence>
<dbReference type="EMBL" id="JACJHX010000001">
    <property type="protein sequence ID" value="MBA9025125.1"/>
    <property type="molecule type" value="Genomic_DNA"/>
</dbReference>
<evidence type="ECO:0000313" key="1">
    <source>
        <dbReference type="EMBL" id="MBA9025125.1"/>
    </source>
</evidence>
<name>A0ABR6CKR5_9BACI</name>
<organism evidence="1 2">
    <name type="scientific">Peribacillus huizhouensis</name>
    <dbReference type="NCBI Taxonomy" id="1501239"/>
    <lineage>
        <taxon>Bacteria</taxon>
        <taxon>Bacillati</taxon>
        <taxon>Bacillota</taxon>
        <taxon>Bacilli</taxon>
        <taxon>Bacillales</taxon>
        <taxon>Bacillaceae</taxon>
        <taxon>Peribacillus</taxon>
    </lineage>
</organism>
<reference evidence="1 2" key="1">
    <citation type="submission" date="2020-08" db="EMBL/GenBank/DDBJ databases">
        <title>Genomic Encyclopedia of Type Strains, Phase IV (KMG-IV): sequencing the most valuable type-strain genomes for metagenomic binning, comparative biology and taxonomic classification.</title>
        <authorList>
            <person name="Goeker M."/>
        </authorList>
    </citation>
    <scope>NUCLEOTIDE SEQUENCE [LARGE SCALE GENOMIC DNA]</scope>
    <source>
        <strain evidence="1 2">DSM 105481</strain>
    </source>
</reference>
<protein>
    <submittedName>
        <fullName evidence="1">Uncharacterized protein</fullName>
    </submittedName>
</protein>
<sequence>MQKDNKNLVILSSSIVLLVVLNFPSSAVYSNDFITSEPIESALELASHSDIEQAKALVAKALTMNENATYTLNHEQASLLGYTEDQVNQLTEVFESFTPEEVAYINEQISAKPVDIPLIPIDLSELIAILTALGLAGIAQQFILELYKNGLTQACKRFSRRNKYIKNFCKNNKYPTSM</sequence>
<gene>
    <name evidence="1" type="ORF">HNP81_000407</name>
</gene>
<comment type="caution">
    <text evidence="1">The sequence shown here is derived from an EMBL/GenBank/DDBJ whole genome shotgun (WGS) entry which is preliminary data.</text>
</comment>
<dbReference type="RefSeq" id="WP_182501374.1">
    <property type="nucleotide sequence ID" value="NZ_JACJHX010000001.1"/>
</dbReference>
<proteinExistence type="predicted"/>
<dbReference type="Proteomes" id="UP000626697">
    <property type="component" value="Unassembled WGS sequence"/>
</dbReference>
<keyword evidence="2" id="KW-1185">Reference proteome</keyword>